<sequence>MKGNGSIGNIVTMGEFPLYGCTNIQKKHYEEAQSRFFWDEEIRNLMEDFKIPKDVINKVIRTTETECENQTSRQKYDHAWRKFWTLIG</sequence>
<protein>
    <submittedName>
        <fullName evidence="1">Uncharacterized protein</fullName>
    </submittedName>
</protein>
<proteinExistence type="predicted"/>
<dbReference type="EMBL" id="BK016244">
    <property type="protein sequence ID" value="DAG04519.1"/>
    <property type="molecule type" value="Genomic_DNA"/>
</dbReference>
<reference evidence="1" key="1">
    <citation type="journal article" date="2021" name="Proc. Natl. Acad. Sci. U.S.A.">
        <title>A Catalog of Tens of Thousands of Viruses from Human Metagenomes Reveals Hidden Associations with Chronic Diseases.</title>
        <authorList>
            <person name="Tisza M.J."/>
            <person name="Buck C.B."/>
        </authorList>
    </citation>
    <scope>NUCLEOTIDE SEQUENCE</scope>
    <source>
        <strain evidence="1">CtDXu9</strain>
    </source>
</reference>
<name>A0A8S5VD14_9CAUD</name>
<accession>A0A8S5VD14</accession>
<evidence type="ECO:0000313" key="1">
    <source>
        <dbReference type="EMBL" id="DAG04519.1"/>
    </source>
</evidence>
<organism evidence="1">
    <name type="scientific">Siphoviridae sp. ctDXu9</name>
    <dbReference type="NCBI Taxonomy" id="2825387"/>
    <lineage>
        <taxon>Viruses</taxon>
        <taxon>Duplodnaviria</taxon>
        <taxon>Heunggongvirae</taxon>
        <taxon>Uroviricota</taxon>
        <taxon>Caudoviricetes</taxon>
    </lineage>
</organism>